<keyword evidence="7 15" id="KW-0605">Phycobilisome</keyword>
<dbReference type="PIRSF" id="PIRSF000081">
    <property type="entry name" value="Phycocyanin"/>
    <property type="match status" value="1"/>
</dbReference>
<keyword evidence="3 15" id="KW-0813">Transport</keyword>
<evidence type="ECO:0000256" key="5">
    <source>
        <dbReference type="ARBA" id="ARBA00022531"/>
    </source>
</evidence>
<dbReference type="PANTHER" id="PTHR34011">
    <property type="entry name" value="PHYCOBILISOME 32.1 KDA LINKER POLYPEPTIDE, PHYCOCYANIN-ASSOCIATED, ROD 2-RELATED"/>
    <property type="match status" value="1"/>
</dbReference>
<dbReference type="Proteomes" id="UP000030321">
    <property type="component" value="Unassembled WGS sequence"/>
</dbReference>
<evidence type="ECO:0000256" key="6">
    <source>
        <dbReference type="ARBA" id="ARBA00022549"/>
    </source>
</evidence>
<feature type="binding site" evidence="13">
    <location>
        <position position="83"/>
    </location>
    <ligand>
        <name>(2R,3E)-phycocyanobilin</name>
        <dbReference type="ChEBI" id="CHEBI:85275"/>
        <label>1</label>
    </ligand>
</feature>
<evidence type="ECO:0000313" key="17">
    <source>
        <dbReference type="Proteomes" id="UP000030321"/>
    </source>
</evidence>
<feature type="binding site" evidence="13">
    <location>
        <position position="78"/>
    </location>
    <ligand>
        <name>(2R,3E)-phycocyanobilin</name>
        <dbReference type="ChEBI" id="CHEBI:85275"/>
        <label>1</label>
    </ligand>
</feature>
<evidence type="ECO:0000256" key="10">
    <source>
        <dbReference type="ARBA" id="ARBA00023078"/>
    </source>
</evidence>
<keyword evidence="9 15" id="KW-0157">Chromophore</keyword>
<dbReference type="PANTHER" id="PTHR34011:SF7">
    <property type="entry name" value="C-PHYCOCYANIN BETA SUBUNIT"/>
    <property type="match status" value="1"/>
</dbReference>
<evidence type="ECO:0000256" key="11">
    <source>
        <dbReference type="ARBA" id="ARBA00023136"/>
    </source>
</evidence>
<reference evidence="17" key="1">
    <citation type="journal article" date="2015" name="Genome">
        <title>Whole Genome Sequence of the Non-Microcystin-Producing Microcystis aeruginosa Strain NIES-44.</title>
        <authorList>
            <person name="Okano K."/>
            <person name="Miyata N."/>
            <person name="Ozaki Y."/>
        </authorList>
    </citation>
    <scope>NUCLEOTIDE SEQUENCE [LARGE SCALE GENOMIC DNA]</scope>
    <source>
        <strain evidence="17">NIES-44</strain>
    </source>
</reference>
<keyword evidence="5 15" id="KW-0602">Photosynthesis</keyword>
<dbReference type="InterPro" id="IPR038719">
    <property type="entry name" value="Phycobilisome_asu/bsu_sf"/>
</dbReference>
<gene>
    <name evidence="16" type="ORF">N44_00214</name>
</gene>
<keyword evidence="10 15" id="KW-0793">Thylakoid</keyword>
<keyword evidence="4" id="KW-0488">Methylation</keyword>
<dbReference type="EMBL" id="BBPA01000015">
    <property type="protein sequence ID" value="GAL91926.1"/>
    <property type="molecule type" value="Genomic_DNA"/>
</dbReference>
<feature type="binding site" evidence="13">
    <location>
        <position position="73"/>
    </location>
    <ligand>
        <name>(2R,3E)-phycocyanobilin</name>
        <dbReference type="ChEBI" id="CHEBI:85275"/>
        <label>1</label>
    </ligand>
</feature>
<comment type="caution">
    <text evidence="16">The sequence shown here is derived from an EMBL/GenBank/DDBJ whole genome shotgun (WGS) entry which is preliminary data.</text>
</comment>
<dbReference type="GO" id="GO:0015979">
    <property type="term" value="P:photosynthesis"/>
    <property type="evidence" value="ECO:0007669"/>
    <property type="project" value="UniProtKB-KW"/>
</dbReference>
<accession>A0A0A1VRP1</accession>
<feature type="modified residue" description="N4-methylasparagine" evidence="14">
    <location>
        <position position="73"/>
    </location>
</feature>
<dbReference type="GO" id="GO:0031676">
    <property type="term" value="C:plasma membrane-derived thylakoid membrane"/>
    <property type="evidence" value="ECO:0007669"/>
    <property type="project" value="UniProtKB-SubCell"/>
</dbReference>
<comment type="similarity">
    <text evidence="2 15">Belongs to the phycobiliprotein family.</text>
</comment>
<evidence type="ECO:0000256" key="7">
    <source>
        <dbReference type="ARBA" id="ARBA00022738"/>
    </source>
</evidence>
<feature type="binding site" evidence="13">
    <location>
        <position position="154"/>
    </location>
    <ligand>
        <name>(2R,3E)-phycocyanobilin</name>
        <dbReference type="ChEBI" id="CHEBI:85275"/>
        <label>1</label>
    </ligand>
</feature>
<keyword evidence="12 15" id="KW-0089">Bile pigment</keyword>
<dbReference type="SUPFAM" id="SSF46458">
    <property type="entry name" value="Globin-like"/>
    <property type="match status" value="1"/>
</dbReference>
<evidence type="ECO:0000256" key="12">
    <source>
        <dbReference type="ARBA" id="ARBA00023307"/>
    </source>
</evidence>
<evidence type="ECO:0000256" key="3">
    <source>
        <dbReference type="ARBA" id="ARBA00022448"/>
    </source>
</evidence>
<evidence type="ECO:0000256" key="13">
    <source>
        <dbReference type="PIRSR" id="PIRSR000081-1"/>
    </source>
</evidence>
<keyword evidence="6" id="KW-0042">Antenna complex</keyword>
<evidence type="ECO:0000256" key="8">
    <source>
        <dbReference type="ARBA" id="ARBA00022982"/>
    </source>
</evidence>
<dbReference type="AlphaFoldDB" id="A0A0A1VRP1"/>
<keyword evidence="11 15" id="KW-0472">Membrane</keyword>
<evidence type="ECO:0000256" key="15">
    <source>
        <dbReference type="RuleBase" id="RU004438"/>
    </source>
</evidence>
<dbReference type="InterPro" id="IPR006247">
    <property type="entry name" value="Phycocyanin_b"/>
</dbReference>
<name>A0A0A1VRP1_MICAE</name>
<dbReference type="Pfam" id="PF00502">
    <property type="entry name" value="Phycobilisome"/>
    <property type="match status" value="1"/>
</dbReference>
<dbReference type="InterPro" id="IPR009050">
    <property type="entry name" value="Globin-like_sf"/>
</dbReference>
<protein>
    <submittedName>
        <fullName evidence="16">Phycocyanin beta chain</fullName>
    </submittedName>
</protein>
<dbReference type="InterPro" id="IPR012128">
    <property type="entry name" value="Phycobilisome_asu/bsu"/>
</dbReference>
<evidence type="ECO:0000256" key="9">
    <source>
        <dbReference type="ARBA" id="ARBA00022991"/>
    </source>
</evidence>
<keyword evidence="8 15" id="KW-0249">Electron transport</keyword>
<evidence type="ECO:0000256" key="14">
    <source>
        <dbReference type="PIRSR" id="PIRSR000081-2"/>
    </source>
</evidence>
<feature type="binding site" evidence="13">
    <location>
        <position position="40"/>
    </location>
    <ligand>
        <name>(2R,3E)-phycocyanobilin</name>
        <dbReference type="ChEBI" id="CHEBI:85275"/>
        <label>1</label>
    </ligand>
</feature>
<dbReference type="Gene3D" id="1.10.490.20">
    <property type="entry name" value="Phycocyanins"/>
    <property type="match status" value="1"/>
</dbReference>
<evidence type="ECO:0000256" key="1">
    <source>
        <dbReference type="ARBA" id="ARBA00004445"/>
    </source>
</evidence>
<dbReference type="GO" id="GO:0030089">
    <property type="term" value="C:phycobilisome"/>
    <property type="evidence" value="ECO:0007669"/>
    <property type="project" value="UniProtKB-KW"/>
</dbReference>
<evidence type="ECO:0000313" key="16">
    <source>
        <dbReference type="EMBL" id="GAL91926.1"/>
    </source>
</evidence>
<organism evidence="16 17">
    <name type="scientific">Microcystis aeruginosa NIES-44</name>
    <dbReference type="NCBI Taxonomy" id="449439"/>
    <lineage>
        <taxon>Bacteria</taxon>
        <taxon>Bacillati</taxon>
        <taxon>Cyanobacteriota</taxon>
        <taxon>Cyanophyceae</taxon>
        <taxon>Oscillatoriophycideae</taxon>
        <taxon>Chroococcales</taxon>
        <taxon>Microcystaceae</taxon>
        <taxon>Microcystis</taxon>
    </lineage>
</organism>
<proteinExistence type="inferred from homology"/>
<feature type="binding site" evidence="13">
    <location>
        <position position="36"/>
    </location>
    <ligand>
        <name>(2R,3E)-phycocyanobilin</name>
        <dbReference type="ChEBI" id="CHEBI:85275"/>
        <label>1</label>
    </ligand>
</feature>
<evidence type="ECO:0000256" key="4">
    <source>
        <dbReference type="ARBA" id="ARBA00022481"/>
    </source>
</evidence>
<feature type="binding site" evidence="13">
    <location>
        <begin position="83"/>
        <end position="89"/>
    </location>
    <ligand>
        <name>(2R,3E)-phycocyanobilin</name>
        <dbReference type="ChEBI" id="CHEBI:85275"/>
        <label>1</label>
    </ligand>
</feature>
<comment type="subcellular location">
    <subcellularLocation>
        <location evidence="1 15">Cellular thylakoid membrane</location>
        <topology evidence="1 15">Peripheral membrane protein</topology>
        <orientation evidence="1 15">Cytoplasmic side</orientation>
    </subcellularLocation>
</comment>
<evidence type="ECO:0000256" key="2">
    <source>
        <dbReference type="ARBA" id="ARBA00008182"/>
    </source>
</evidence>
<sequence>MVLDAFAKVVSQADTRGEYLSENQVNALIAFVKDGNKRVDVVNRLSSNSSAIVTDAARSLFSEQPVLVAPGGNAYTNRRAAACLRDLEIILRYVTYATFTGDASILDDRALNGLRETYVALGVPGASVAAGILKLKDASLALAADPNGITRGDCSSLLAEVASYFDRAAAAVS</sequence>
<dbReference type="NCBIfam" id="TIGR01339">
    <property type="entry name" value="phycocy_beta"/>
    <property type="match status" value="1"/>
</dbReference>